<gene>
    <name evidence="1" type="ORF">NP596_21690</name>
</gene>
<evidence type="ECO:0000313" key="2">
    <source>
        <dbReference type="Proteomes" id="UP001524586"/>
    </source>
</evidence>
<feature type="non-terminal residue" evidence="1">
    <location>
        <position position="1"/>
    </location>
</feature>
<protein>
    <submittedName>
        <fullName evidence="1">Uncharacterized protein</fullName>
    </submittedName>
</protein>
<accession>A0ABT1UB58</accession>
<comment type="caution">
    <text evidence="1">The sequence shown here is derived from an EMBL/GenBank/DDBJ whole genome shotgun (WGS) entry which is preliminary data.</text>
</comment>
<name>A0ABT1UB58_9GAMM</name>
<organism evidence="1 2">
    <name type="scientific">Methylomonas rivi</name>
    <dbReference type="NCBI Taxonomy" id="2952226"/>
    <lineage>
        <taxon>Bacteria</taxon>
        <taxon>Pseudomonadati</taxon>
        <taxon>Pseudomonadota</taxon>
        <taxon>Gammaproteobacteria</taxon>
        <taxon>Methylococcales</taxon>
        <taxon>Methylococcaceae</taxon>
        <taxon>Methylomonas</taxon>
    </lineage>
</organism>
<keyword evidence="2" id="KW-1185">Reference proteome</keyword>
<dbReference type="EMBL" id="JANIBK010000353">
    <property type="protein sequence ID" value="MCQ8131083.1"/>
    <property type="molecule type" value="Genomic_DNA"/>
</dbReference>
<evidence type="ECO:0000313" key="1">
    <source>
        <dbReference type="EMBL" id="MCQ8131083.1"/>
    </source>
</evidence>
<reference evidence="1 2" key="1">
    <citation type="submission" date="2022-07" db="EMBL/GenBank/DDBJ databases">
        <title>Methylomonas rivi sp. nov., Methylomonas rosea sp. nov., Methylomonas aureus sp. nov. and Methylomonas subterranea sp. nov., four novel methanotrophs isolated from a freshwater creek and the deep terrestrial subsurface.</title>
        <authorList>
            <person name="Abin C."/>
            <person name="Sankaranarayanan K."/>
            <person name="Garner C."/>
            <person name="Sindelar R."/>
            <person name="Kotary K."/>
            <person name="Garner R."/>
            <person name="Barclay S."/>
            <person name="Lawson P."/>
            <person name="Krumholz L."/>
        </authorList>
    </citation>
    <scope>NUCLEOTIDE SEQUENCE [LARGE SCALE GENOMIC DNA]</scope>
    <source>
        <strain evidence="1 2">WSC-6</strain>
    </source>
</reference>
<proteinExistence type="predicted"/>
<dbReference type="RefSeq" id="WP_256617451.1">
    <property type="nucleotide sequence ID" value="NZ_JANIBK010000353.1"/>
</dbReference>
<dbReference type="Gene3D" id="3.90.1570.30">
    <property type="match status" value="1"/>
</dbReference>
<sequence length="60" mass="6489">LLFYAHLELGAEKGKPKPLAVVEAKRVSRDELAGKRQAADYAKAIKAKTGIDPLISLIKS</sequence>
<dbReference type="Proteomes" id="UP001524586">
    <property type="component" value="Unassembled WGS sequence"/>
</dbReference>